<evidence type="ECO:0000313" key="2">
    <source>
        <dbReference type="EMBL" id="SIT43203.1"/>
    </source>
</evidence>
<gene>
    <name evidence="2" type="ORF">BN2475_410027</name>
</gene>
<dbReference type="InterPro" id="IPR036249">
    <property type="entry name" value="Thioredoxin-like_sf"/>
</dbReference>
<evidence type="ECO:0000259" key="1">
    <source>
        <dbReference type="Pfam" id="PF00085"/>
    </source>
</evidence>
<dbReference type="EMBL" id="CYGX02000041">
    <property type="protein sequence ID" value="SIT43203.1"/>
    <property type="molecule type" value="Genomic_DNA"/>
</dbReference>
<dbReference type="Proteomes" id="UP000187012">
    <property type="component" value="Unassembled WGS sequence"/>
</dbReference>
<accession>A0A1N7S758</accession>
<feature type="domain" description="Thioredoxin" evidence="1">
    <location>
        <begin position="7"/>
        <end position="94"/>
    </location>
</feature>
<protein>
    <submittedName>
        <fullName evidence="2">Putative Thioredoxin</fullName>
    </submittedName>
</protein>
<dbReference type="Gene3D" id="3.40.30.10">
    <property type="entry name" value="Glutaredoxin"/>
    <property type="match status" value="1"/>
</dbReference>
<dbReference type="Pfam" id="PF00085">
    <property type="entry name" value="Thioredoxin"/>
    <property type="match status" value="1"/>
</dbReference>
<dbReference type="STRING" id="1247936.BN2475_410027"/>
<proteinExistence type="predicted"/>
<dbReference type="OrthoDB" id="9790390at2"/>
<organism evidence="2 3">
    <name type="scientific">Paraburkholderia ribeironis</name>
    <dbReference type="NCBI Taxonomy" id="1247936"/>
    <lineage>
        <taxon>Bacteria</taxon>
        <taxon>Pseudomonadati</taxon>
        <taxon>Pseudomonadota</taxon>
        <taxon>Betaproteobacteria</taxon>
        <taxon>Burkholderiales</taxon>
        <taxon>Burkholderiaceae</taxon>
        <taxon>Paraburkholderia</taxon>
    </lineage>
</organism>
<name>A0A1N7S758_9BURK</name>
<dbReference type="SUPFAM" id="SSF52833">
    <property type="entry name" value="Thioredoxin-like"/>
    <property type="match status" value="1"/>
</dbReference>
<reference evidence="2 3" key="1">
    <citation type="submission" date="2016-12" db="EMBL/GenBank/DDBJ databases">
        <authorList>
            <person name="Song W.-J."/>
            <person name="Kurnit D.M."/>
        </authorList>
    </citation>
    <scope>NUCLEOTIDE SEQUENCE [LARGE SCALE GENOMIC DNA]</scope>
    <source>
        <strain evidence="2 3">STM7296</strain>
    </source>
</reference>
<evidence type="ECO:0000313" key="3">
    <source>
        <dbReference type="Proteomes" id="UP000187012"/>
    </source>
</evidence>
<dbReference type="InterPro" id="IPR013766">
    <property type="entry name" value="Thioredoxin_domain"/>
</dbReference>
<dbReference type="RefSeq" id="WP_159444574.1">
    <property type="nucleotide sequence ID" value="NZ_CYGX02000041.1"/>
</dbReference>
<sequence>MTDLPAVLSQAGLVLVEFWTPDCLFSRLFLPLRTRLAGYYGERLSLRRCRLQDGELSASPWGVAGVPALVLFQDGRPVRRWVGEVHVSVVIHAIDARLAEAGTKSTEIVP</sequence>
<dbReference type="CDD" id="cd02947">
    <property type="entry name" value="TRX_family"/>
    <property type="match status" value="1"/>
</dbReference>
<keyword evidence="3" id="KW-1185">Reference proteome</keyword>
<dbReference type="AlphaFoldDB" id="A0A1N7S758"/>